<dbReference type="InterPro" id="IPR009875">
    <property type="entry name" value="PilZ_domain"/>
</dbReference>
<evidence type="ECO:0000313" key="5">
    <source>
        <dbReference type="Proteomes" id="UP000095131"/>
    </source>
</evidence>
<dbReference type="AlphaFoldDB" id="A0A1C7F8Z9"/>
<keyword evidence="4" id="KW-1185">Reference proteome</keyword>
<dbReference type="GeneID" id="96873541"/>
<dbReference type="EMBL" id="CP016414">
    <property type="protein sequence ID" value="ANU36605.1"/>
    <property type="molecule type" value="Genomic_DNA"/>
</dbReference>
<accession>A0A1C7F8Z9</accession>
<evidence type="ECO:0000313" key="2">
    <source>
        <dbReference type="EMBL" id="ANU36605.1"/>
    </source>
</evidence>
<dbReference type="Pfam" id="PF07238">
    <property type="entry name" value="PilZ"/>
    <property type="match status" value="1"/>
</dbReference>
<dbReference type="OrthoDB" id="5894630at2"/>
<evidence type="ECO:0000259" key="1">
    <source>
        <dbReference type="Pfam" id="PF07238"/>
    </source>
</evidence>
<dbReference type="Proteomes" id="UP000092528">
    <property type="component" value="Chromosome 1"/>
</dbReference>
<reference evidence="3 5" key="2">
    <citation type="submission" date="2016-08" db="EMBL/GenBank/DDBJ databases">
        <title>Genome sequencing of Vibrio scophthalmi strain FP3289, an isolated from Paralichthys olivaceus.</title>
        <authorList>
            <person name="Han H.-J."/>
        </authorList>
    </citation>
    <scope>NUCLEOTIDE SEQUENCE [LARGE SCALE GENOMIC DNA]</scope>
    <source>
        <strain evidence="3 5">FP3289</strain>
    </source>
</reference>
<proteinExistence type="predicted"/>
<protein>
    <recommendedName>
        <fullName evidence="1">PilZ domain-containing protein</fullName>
    </recommendedName>
</protein>
<evidence type="ECO:0000313" key="4">
    <source>
        <dbReference type="Proteomes" id="UP000092528"/>
    </source>
</evidence>
<dbReference type="Proteomes" id="UP000095131">
    <property type="component" value="Unassembled WGS sequence"/>
</dbReference>
<dbReference type="PATRIC" id="fig|45658.7.peg.1460"/>
<dbReference type="GO" id="GO:0035438">
    <property type="term" value="F:cyclic-di-GMP binding"/>
    <property type="evidence" value="ECO:0007669"/>
    <property type="project" value="InterPro"/>
</dbReference>
<name>A0A1C7F8Z9_9VIBR</name>
<dbReference type="RefSeq" id="WP_005598829.1">
    <property type="nucleotide sequence ID" value="NZ_CP016414.1"/>
</dbReference>
<sequence>MNDEVQKRKYYRLRYPSRAMPVVRIQDELFHVSEVSEKGIRVIMNNLTTLYKGLSLTGTLSLSVDCKVPIEGAILRFDKNEVIIQLYKGPSFKHMVEQQRHIRNKYPAYFARLRANAA</sequence>
<dbReference type="EMBL" id="MDCJ01000002">
    <property type="protein sequence ID" value="ODS11552.1"/>
    <property type="molecule type" value="Genomic_DNA"/>
</dbReference>
<organism evidence="2 4">
    <name type="scientific">Vibrio scophthalmi</name>
    <dbReference type="NCBI Taxonomy" id="45658"/>
    <lineage>
        <taxon>Bacteria</taxon>
        <taxon>Pseudomonadati</taxon>
        <taxon>Pseudomonadota</taxon>
        <taxon>Gammaproteobacteria</taxon>
        <taxon>Vibrionales</taxon>
        <taxon>Vibrionaceae</taxon>
        <taxon>Vibrio</taxon>
    </lineage>
</organism>
<gene>
    <name evidence="3" type="ORF">VSF3289_01819</name>
    <name evidence="2" type="ORF">VSVS05_01480</name>
</gene>
<feature type="domain" description="PilZ" evidence="1">
    <location>
        <begin position="6"/>
        <end position="101"/>
    </location>
</feature>
<reference evidence="2 4" key="1">
    <citation type="submission" date="2016-07" db="EMBL/GenBank/DDBJ databases">
        <title>Genome sequencing of Vibrio scophthalmi strain VS-05, an isolated from Paralichthys olivaceus.</title>
        <authorList>
            <person name="Han H.-J."/>
        </authorList>
    </citation>
    <scope>NUCLEOTIDE SEQUENCE [LARGE SCALE GENOMIC DNA]</scope>
    <source>
        <strain evidence="2 4">VS-05</strain>
    </source>
</reference>
<evidence type="ECO:0000313" key="3">
    <source>
        <dbReference type="EMBL" id="ODS11552.1"/>
    </source>
</evidence>